<dbReference type="OrthoDB" id="354351at2759"/>
<dbReference type="GO" id="GO:0005634">
    <property type="term" value="C:nucleus"/>
    <property type="evidence" value="ECO:0000318"/>
    <property type="project" value="GO_Central"/>
</dbReference>
<dbReference type="KEGG" id="spu:752459"/>
<dbReference type="CDD" id="cd00742">
    <property type="entry name" value="FABP"/>
    <property type="match status" value="1"/>
</dbReference>
<dbReference type="Gene3D" id="2.40.128.20">
    <property type="match status" value="1"/>
</dbReference>
<dbReference type="AlphaFoldDB" id="A0A7M7HIH8"/>
<proteinExistence type="inferred from homology"/>
<dbReference type="PANTHER" id="PTHR11955">
    <property type="entry name" value="FATTY ACID BINDING PROTEIN"/>
    <property type="match status" value="1"/>
</dbReference>
<reference evidence="4" key="1">
    <citation type="submission" date="2015-02" db="EMBL/GenBank/DDBJ databases">
        <title>Genome sequencing for Strongylocentrotus purpuratus.</title>
        <authorList>
            <person name="Murali S."/>
            <person name="Liu Y."/>
            <person name="Vee V."/>
            <person name="English A."/>
            <person name="Wang M."/>
            <person name="Skinner E."/>
            <person name="Han Y."/>
            <person name="Muzny D.M."/>
            <person name="Worley K.C."/>
            <person name="Gibbs R.A."/>
        </authorList>
    </citation>
    <scope>NUCLEOTIDE SEQUENCE</scope>
</reference>
<evidence type="ECO:0000256" key="1">
    <source>
        <dbReference type="ARBA" id="ARBA00008390"/>
    </source>
</evidence>
<dbReference type="GO" id="GO:0015908">
    <property type="term" value="P:fatty acid transport"/>
    <property type="evidence" value="ECO:0000318"/>
    <property type="project" value="GO_Central"/>
</dbReference>
<dbReference type="PRINTS" id="PR00178">
    <property type="entry name" value="FATTYACIDBP"/>
</dbReference>
<dbReference type="GO" id="GO:0005504">
    <property type="term" value="F:fatty acid binding"/>
    <property type="evidence" value="ECO:0000318"/>
    <property type="project" value="GO_Central"/>
</dbReference>
<dbReference type="InParanoid" id="A0A7M7HIH8"/>
<protein>
    <recommendedName>
        <fullName evidence="2">Lipocalin/cytosolic fatty-acid binding domain-containing protein</fullName>
    </recommendedName>
</protein>
<dbReference type="EnsemblMetazoa" id="XM_011663524">
    <property type="protein sequence ID" value="XP_011661826"/>
    <property type="gene ID" value="LOC752459"/>
</dbReference>
<dbReference type="GeneID" id="752459"/>
<dbReference type="Proteomes" id="UP000007110">
    <property type="component" value="Unassembled WGS sequence"/>
</dbReference>
<dbReference type="InterPro" id="IPR000463">
    <property type="entry name" value="Fatty_acid-bd"/>
</dbReference>
<reference evidence="3" key="2">
    <citation type="submission" date="2021-01" db="UniProtKB">
        <authorList>
            <consortium name="EnsemblMetazoa"/>
        </authorList>
    </citation>
    <scope>IDENTIFICATION</scope>
</reference>
<accession>A0A7M7HIH8</accession>
<evidence type="ECO:0000313" key="4">
    <source>
        <dbReference type="Proteomes" id="UP000007110"/>
    </source>
</evidence>
<feature type="domain" description="Lipocalin/cytosolic fatty-acid binding" evidence="2">
    <location>
        <begin position="8"/>
        <end position="111"/>
    </location>
</feature>
<evidence type="ECO:0000259" key="2">
    <source>
        <dbReference type="Pfam" id="PF00061"/>
    </source>
</evidence>
<dbReference type="SUPFAM" id="SSF50814">
    <property type="entry name" value="Lipocalins"/>
    <property type="match status" value="1"/>
</dbReference>
<organism evidence="3 4">
    <name type="scientific">Strongylocentrotus purpuratus</name>
    <name type="common">Purple sea urchin</name>
    <dbReference type="NCBI Taxonomy" id="7668"/>
    <lineage>
        <taxon>Eukaryota</taxon>
        <taxon>Metazoa</taxon>
        <taxon>Echinodermata</taxon>
        <taxon>Eleutherozoa</taxon>
        <taxon>Echinozoa</taxon>
        <taxon>Echinoidea</taxon>
        <taxon>Euechinoidea</taxon>
        <taxon>Echinacea</taxon>
        <taxon>Camarodonta</taxon>
        <taxon>Echinidea</taxon>
        <taxon>Strongylocentrotidae</taxon>
        <taxon>Strongylocentrotus</taxon>
    </lineage>
</organism>
<dbReference type="GO" id="GO:0005829">
    <property type="term" value="C:cytosol"/>
    <property type="evidence" value="ECO:0000318"/>
    <property type="project" value="GO_Central"/>
</dbReference>
<name>A0A7M7HIH8_STRPU</name>
<dbReference type="RefSeq" id="XP_011661826.2">
    <property type="nucleotide sequence ID" value="XM_011663524.2"/>
</dbReference>
<evidence type="ECO:0000313" key="3">
    <source>
        <dbReference type="EnsemblMetazoa" id="XP_011661826"/>
    </source>
</evidence>
<dbReference type="FunCoup" id="A0A7M7HIH8">
    <property type="interactions" value="1182"/>
</dbReference>
<dbReference type="InterPro" id="IPR012674">
    <property type="entry name" value="Calycin"/>
</dbReference>
<comment type="similarity">
    <text evidence="1">Belongs to the calycin superfamily. Fatty-acid binding protein (FABP) family.</text>
</comment>
<dbReference type="OMA" id="ANHMILT"/>
<dbReference type="Pfam" id="PF00061">
    <property type="entry name" value="Lipocalin"/>
    <property type="match status" value="1"/>
</dbReference>
<dbReference type="InterPro" id="IPR000566">
    <property type="entry name" value="Lipocln_cytosolic_FA-bd_dom"/>
</dbReference>
<dbReference type="InterPro" id="IPR031259">
    <property type="entry name" value="ILBP"/>
</dbReference>
<sequence length="135" mass="15287">MAKVNFTGVWKHTKDEKFDDLLKALGVSIIKRKAITALSPQQEITQNGDQFVVTNKTSIKTESLEFTVAREFKFKNPLSGREEMLLVERDGDKIVTTNKMDPNGVVGTRELIDANHMILTRRKGDVTAVRHFNKV</sequence>
<keyword evidence="4" id="KW-1185">Reference proteome</keyword>